<accession>A0A660A4R0</accession>
<gene>
    <name evidence="1" type="ORF">FGO82_09675</name>
</gene>
<protein>
    <submittedName>
        <fullName evidence="1">DUF3173 domain-containing protein</fullName>
    </submittedName>
</protein>
<dbReference type="Pfam" id="PF11372">
    <property type="entry name" value="DUF3173"/>
    <property type="match status" value="1"/>
</dbReference>
<dbReference type="Proteomes" id="UP000316580">
    <property type="component" value="Unassembled WGS sequence"/>
</dbReference>
<dbReference type="EMBL" id="VCID01000544">
    <property type="protein sequence ID" value="TNY46118.1"/>
    <property type="molecule type" value="Genomic_DNA"/>
</dbReference>
<reference evidence="1 2" key="1">
    <citation type="submission" date="2019-05" db="EMBL/GenBank/DDBJ databases">
        <title>Novel genomic isolates of S.pyogenes and S.dysgalactiae subsp. equisimilis associated to necrotising fasciitis (NSTI).</title>
        <authorList>
            <person name="Barrantes I."/>
        </authorList>
    </citation>
    <scope>NUCLEOTIDE SEQUENCE [LARGE SCALE GENOMIC DNA]</scope>
    <source>
        <strain evidence="1 2">SPY6028</strain>
    </source>
</reference>
<dbReference type="RefSeq" id="WP_021299413.1">
    <property type="nucleotide sequence ID" value="NZ_BTGW01000004.1"/>
</dbReference>
<organism evidence="1 2">
    <name type="scientific">Streptococcus pyogenes</name>
    <dbReference type="NCBI Taxonomy" id="1314"/>
    <lineage>
        <taxon>Bacteria</taxon>
        <taxon>Bacillati</taxon>
        <taxon>Bacillota</taxon>
        <taxon>Bacilli</taxon>
        <taxon>Lactobacillales</taxon>
        <taxon>Streptococcaceae</taxon>
        <taxon>Streptococcus</taxon>
    </lineage>
</organism>
<dbReference type="AlphaFoldDB" id="A0A660A4R0"/>
<dbReference type="InterPro" id="IPR021512">
    <property type="entry name" value="DUF3173"/>
</dbReference>
<evidence type="ECO:0000313" key="1">
    <source>
        <dbReference type="EMBL" id="TNY46118.1"/>
    </source>
</evidence>
<proteinExistence type="predicted"/>
<evidence type="ECO:0000313" key="2">
    <source>
        <dbReference type="Proteomes" id="UP000316580"/>
    </source>
</evidence>
<sequence length="73" mass="8350">MNIGFLEHTARDIIREAKRIAIKKFEEAREIDQNAVQLSKSPFDNRRLGIAPKDIVEELIGILLSEESLESEN</sequence>
<comment type="caution">
    <text evidence="1">The sequence shown here is derived from an EMBL/GenBank/DDBJ whole genome shotgun (WGS) entry which is preliminary data.</text>
</comment>
<name>A0A660A4R0_STRPY</name>